<evidence type="ECO:0000256" key="1">
    <source>
        <dbReference type="ARBA" id="ARBA00022741"/>
    </source>
</evidence>
<feature type="domain" description="6-phosphofructo-2-kinase" evidence="3">
    <location>
        <begin position="73"/>
        <end position="281"/>
    </location>
</feature>
<organism evidence="4 5">
    <name type="scientific">Brettanomyces naardenensis</name>
    <name type="common">Yeast</name>
    <dbReference type="NCBI Taxonomy" id="13370"/>
    <lineage>
        <taxon>Eukaryota</taxon>
        <taxon>Fungi</taxon>
        <taxon>Dikarya</taxon>
        <taxon>Ascomycota</taxon>
        <taxon>Saccharomycotina</taxon>
        <taxon>Pichiomycetes</taxon>
        <taxon>Pichiales</taxon>
        <taxon>Pichiaceae</taxon>
        <taxon>Brettanomyces</taxon>
    </lineage>
</organism>
<reference evidence="4 5" key="1">
    <citation type="submission" date="2018-12" db="EMBL/GenBank/DDBJ databases">
        <authorList>
            <person name="Tiukova I."/>
            <person name="Dainat J."/>
        </authorList>
    </citation>
    <scope>NUCLEOTIDE SEQUENCE [LARGE SCALE GENOMIC DNA]</scope>
</reference>
<dbReference type="InterPro" id="IPR027417">
    <property type="entry name" value="P-loop_NTPase"/>
</dbReference>
<keyword evidence="2" id="KW-0067">ATP-binding</keyword>
<dbReference type="STRING" id="13370.A0A448YH62"/>
<dbReference type="Pfam" id="PF00300">
    <property type="entry name" value="His_Phos_1"/>
    <property type="match status" value="1"/>
</dbReference>
<dbReference type="GO" id="GO:0003873">
    <property type="term" value="F:6-phosphofructo-2-kinase activity"/>
    <property type="evidence" value="ECO:0007669"/>
    <property type="project" value="InterPro"/>
</dbReference>
<dbReference type="Proteomes" id="UP000290900">
    <property type="component" value="Unassembled WGS sequence"/>
</dbReference>
<evidence type="ECO:0000259" key="3">
    <source>
        <dbReference type="Pfam" id="PF01591"/>
    </source>
</evidence>
<dbReference type="PRINTS" id="PR00991">
    <property type="entry name" value="6PFRUCTKNASE"/>
</dbReference>
<dbReference type="PIRSF" id="PIRSF000709">
    <property type="entry name" value="6PFK_2-Ptase"/>
    <property type="match status" value="1"/>
</dbReference>
<dbReference type="SUPFAM" id="SSF53254">
    <property type="entry name" value="Phosphoglycerate mutase-like"/>
    <property type="match status" value="1"/>
</dbReference>
<dbReference type="PANTHER" id="PTHR10606:SF39">
    <property type="entry name" value="6-PHOSPHOFRUCTO-2-KINASE_FRUCTOSE-2,6-BISPHOSPHATASE YLR345W-RELATED"/>
    <property type="match status" value="1"/>
</dbReference>
<dbReference type="Gene3D" id="3.40.50.300">
    <property type="entry name" value="P-loop containing nucleotide triphosphate hydrolases"/>
    <property type="match status" value="1"/>
</dbReference>
<dbReference type="OrthoDB" id="267323at2759"/>
<dbReference type="Pfam" id="PF01591">
    <property type="entry name" value="6PF2K"/>
    <property type="match status" value="1"/>
</dbReference>
<dbReference type="GO" id="GO:0005524">
    <property type="term" value="F:ATP binding"/>
    <property type="evidence" value="ECO:0007669"/>
    <property type="project" value="UniProtKB-KW"/>
</dbReference>
<dbReference type="AlphaFoldDB" id="A0A448YH62"/>
<evidence type="ECO:0000313" key="4">
    <source>
        <dbReference type="EMBL" id="VEU20227.1"/>
    </source>
</evidence>
<dbReference type="GO" id="GO:0006003">
    <property type="term" value="P:fructose 2,6-bisphosphate metabolic process"/>
    <property type="evidence" value="ECO:0007669"/>
    <property type="project" value="InterPro"/>
</dbReference>
<dbReference type="InterPro" id="IPR013078">
    <property type="entry name" value="His_Pase_superF_clade-1"/>
</dbReference>
<dbReference type="InterPro" id="IPR003094">
    <property type="entry name" value="6Pfruct_kin"/>
</dbReference>
<dbReference type="InterPro" id="IPR029033">
    <property type="entry name" value="His_PPase_superfam"/>
</dbReference>
<keyword evidence="5" id="KW-1185">Reference proteome</keyword>
<dbReference type="Gene3D" id="3.40.50.1240">
    <property type="entry name" value="Phosphoglycerate mutase-like"/>
    <property type="match status" value="1"/>
</dbReference>
<dbReference type="GO" id="GO:0004331">
    <property type="term" value="F:fructose-2,6-bisphosphate 2-phosphatase activity"/>
    <property type="evidence" value="ECO:0007669"/>
    <property type="project" value="TreeGrafter"/>
</dbReference>
<dbReference type="CDD" id="cd07067">
    <property type="entry name" value="HP_PGM_like"/>
    <property type="match status" value="1"/>
</dbReference>
<proteinExistence type="predicted"/>
<dbReference type="GO" id="GO:0006000">
    <property type="term" value="P:fructose metabolic process"/>
    <property type="evidence" value="ECO:0007669"/>
    <property type="project" value="InterPro"/>
</dbReference>
<dbReference type="InterPro" id="IPR013079">
    <property type="entry name" value="6Phosfructo_kin"/>
</dbReference>
<gene>
    <name evidence="4" type="ORF">BRENAR_LOCUS962</name>
</gene>
<sequence>MSDIAEIEKPKIPGNYSARTQHRWIPAAEGVAAEVTCRETDGQVSRSPHEDVDEIHHRISKFHVSPAQMYSTESGRLFHAGAICIVLVGLPARGKTNLSIGLCRYLRWLGVRANLFHFGDYRREQKRLKPRDEDAAEVRMKLRKVVINDMINFYRNEQGQVAIFDGVNGLSSERLELFEQMKQQNVRTIFIESEVDDPLLLRANINDATNSPDYENWDQQSAVDDYTNRINVVSKGYEPMTEKDVTWIRTENFGRTMLVNQLKHDFLMTKIIFYLMNVNIKSGSVYFARCSNNKLRFKSDPPLDDKGCKYMDKLYNTLLEHFREKGEENGFPQDLEVWTSTRLRTKQAAAIFRDAGLAVKPRPEMTQLNPGDAEGLTDEQLREEYPTDYSQHQKDPYHHRYPRAESYHDLALKLEPLILEAGRVNNDVLIIADETVIRVFYGYLMASSSADIPFMRFPQNEIIKISYNAYANTASRIQIPGVLSD</sequence>
<protein>
    <submittedName>
        <fullName evidence="4">DEKNAAC101051</fullName>
    </submittedName>
</protein>
<name>A0A448YH62_BRENA</name>
<dbReference type="GO" id="GO:0005829">
    <property type="term" value="C:cytosol"/>
    <property type="evidence" value="ECO:0007669"/>
    <property type="project" value="TreeGrafter"/>
</dbReference>
<dbReference type="InParanoid" id="A0A448YH62"/>
<dbReference type="PANTHER" id="PTHR10606">
    <property type="entry name" value="6-PHOSPHOFRUCTO-2-KINASE/FRUCTOSE-2,6-BISPHOSPHATASE"/>
    <property type="match status" value="1"/>
</dbReference>
<evidence type="ECO:0000256" key="2">
    <source>
        <dbReference type="ARBA" id="ARBA00022840"/>
    </source>
</evidence>
<dbReference type="SUPFAM" id="SSF52540">
    <property type="entry name" value="P-loop containing nucleoside triphosphate hydrolases"/>
    <property type="match status" value="1"/>
</dbReference>
<dbReference type="EMBL" id="CAACVR010000002">
    <property type="protein sequence ID" value="VEU20227.1"/>
    <property type="molecule type" value="Genomic_DNA"/>
</dbReference>
<dbReference type="FunCoup" id="A0A448YH62">
    <property type="interactions" value="143"/>
</dbReference>
<evidence type="ECO:0000313" key="5">
    <source>
        <dbReference type="Proteomes" id="UP000290900"/>
    </source>
</evidence>
<keyword evidence="1" id="KW-0547">Nucleotide-binding</keyword>
<accession>A0A448YH62</accession>